<keyword evidence="15" id="KW-1185">Reference proteome</keyword>
<dbReference type="Proteomes" id="UP000320333">
    <property type="component" value="Unassembled WGS sequence"/>
</dbReference>
<keyword evidence="12" id="KW-0449">Lipoprotein</keyword>
<dbReference type="OrthoDB" id="272370at2759"/>
<dbReference type="InterPro" id="IPR007242">
    <property type="entry name" value="Atg12"/>
</dbReference>
<dbReference type="InterPro" id="IPR043001">
    <property type="entry name" value="IP5_2-K_N_lobe"/>
</dbReference>
<evidence type="ECO:0000256" key="3">
    <source>
        <dbReference type="ARBA" id="ARBA00012023"/>
    </source>
</evidence>
<dbReference type="Pfam" id="PF06090">
    <property type="entry name" value="Ins_P5_2-kin"/>
    <property type="match status" value="1"/>
</dbReference>
<dbReference type="PANTHER" id="PTHR14456:SF2">
    <property type="entry name" value="INOSITOL-PENTAKISPHOSPHATE 2-KINASE"/>
    <property type="match status" value="1"/>
</dbReference>
<keyword evidence="8 13" id="KW-0418">Kinase</keyword>
<dbReference type="GO" id="GO:0032958">
    <property type="term" value="P:inositol phosphate biosynthetic process"/>
    <property type="evidence" value="ECO:0007669"/>
    <property type="project" value="TreeGrafter"/>
</dbReference>
<comment type="catalytic activity">
    <reaction evidence="1 13">
        <text>1D-myo-inositol 1,3,4,5,6-pentakisphosphate + ATP = 1D-myo-inositol hexakisphosphate + ADP + H(+)</text>
        <dbReference type="Rhea" id="RHEA:20313"/>
        <dbReference type="ChEBI" id="CHEBI:15378"/>
        <dbReference type="ChEBI" id="CHEBI:30616"/>
        <dbReference type="ChEBI" id="CHEBI:57733"/>
        <dbReference type="ChEBI" id="CHEBI:58130"/>
        <dbReference type="ChEBI" id="CHEBI:456216"/>
        <dbReference type="EC" id="2.7.1.158"/>
    </reaction>
</comment>
<evidence type="ECO:0000256" key="8">
    <source>
        <dbReference type="ARBA" id="ARBA00022777"/>
    </source>
</evidence>
<dbReference type="EC" id="2.7.1.158" evidence="3 13"/>
<evidence type="ECO:0000256" key="9">
    <source>
        <dbReference type="ARBA" id="ARBA00022786"/>
    </source>
</evidence>
<dbReference type="PANTHER" id="PTHR14456">
    <property type="entry name" value="INOSITOL POLYPHOSPHATE KINASE 1"/>
    <property type="match status" value="1"/>
</dbReference>
<keyword evidence="5" id="KW-1017">Isopeptide bond</keyword>
<dbReference type="Gene3D" id="3.10.20.90">
    <property type="entry name" value="Phosphatidylinositol 3-kinase Catalytic Subunit, Chain A, domain 1"/>
    <property type="match status" value="1"/>
</dbReference>
<evidence type="ECO:0000256" key="5">
    <source>
        <dbReference type="ARBA" id="ARBA00022499"/>
    </source>
</evidence>
<evidence type="ECO:0000256" key="2">
    <source>
        <dbReference type="ARBA" id="ARBA00007778"/>
    </source>
</evidence>
<dbReference type="GO" id="GO:0005524">
    <property type="term" value="F:ATP binding"/>
    <property type="evidence" value="ECO:0007669"/>
    <property type="project" value="UniProtKB-KW"/>
</dbReference>
<dbReference type="GO" id="GO:0031410">
    <property type="term" value="C:cytoplasmic vesicle"/>
    <property type="evidence" value="ECO:0007669"/>
    <property type="project" value="UniProtKB-KW"/>
</dbReference>
<dbReference type="InterPro" id="IPR009286">
    <property type="entry name" value="Ins_P5_2-kin"/>
</dbReference>
<dbReference type="Gene3D" id="3.30.200.110">
    <property type="entry name" value="Inositol-pentakisphosphate 2-kinase, N-lobe"/>
    <property type="match status" value="1"/>
</dbReference>
<keyword evidence="10 13" id="KW-0067">ATP-binding</keyword>
<keyword evidence="9" id="KW-0833">Ubl conjugation pathway</keyword>
<evidence type="ECO:0000256" key="11">
    <source>
        <dbReference type="ARBA" id="ARBA00023006"/>
    </source>
</evidence>
<evidence type="ECO:0000256" key="7">
    <source>
        <dbReference type="ARBA" id="ARBA00022741"/>
    </source>
</evidence>
<comment type="similarity">
    <text evidence="2">Belongs to the ATG12 family.</text>
</comment>
<name>A0A507FDC4_9FUNG</name>
<comment type="caution">
    <text evidence="14">The sequence shown here is derived from an EMBL/GenBank/DDBJ whole genome shotgun (WGS) entry which is preliminary data.</text>
</comment>
<dbReference type="STRING" id="246404.A0A507FDC4"/>
<keyword evidence="6 13" id="KW-0808">Transferase</keyword>
<proteinExistence type="inferred from homology"/>
<sequence length="439" mass="48860">MKLRGEGNKHVVVCCTESVQREMDLADCFSGAPLVIRLSKCEGEIPEGAPTSKSNLDLQISYGRDVVAKLLGAKYSPTVSKKAVVQMPQSLKSASLASFLDPQRLLHRRTKNIDFSQSHVVVMEDHAMFDNRSSERVFAVEIKPKWGFIPSHAQTETQSVKRTNCRFCMHSLLKAHETPGFVRSAYCPMDLFSRKNERIEKALRALRDVPGNNLRVFVDGDAVPSDSPTLEEEFIKTMGKPRGPIHPNNASMWGLIASILEEESILKDLALHQKGLDSVGIAAIGAKLHEMNGLADVPAQPSSLEEWNLVMSAYLSREVEPSGESLSLKTVILEHLISASLKDCSIMITFRKCDSLDSNQDRETLKVPCDLTVGQFVYVIRKRIKLSPEKAIFIFVNNVLPPSSSLLSQVYQEHKDEDGFLYIVYSSENTFGEDDACTE</sequence>
<dbReference type="EMBL" id="QEAP01000197">
    <property type="protein sequence ID" value="TPX73278.1"/>
    <property type="molecule type" value="Genomic_DNA"/>
</dbReference>
<organism evidence="14 15">
    <name type="scientific">Chytriomyces confervae</name>
    <dbReference type="NCBI Taxonomy" id="246404"/>
    <lineage>
        <taxon>Eukaryota</taxon>
        <taxon>Fungi</taxon>
        <taxon>Fungi incertae sedis</taxon>
        <taxon>Chytridiomycota</taxon>
        <taxon>Chytridiomycota incertae sedis</taxon>
        <taxon>Chytridiomycetes</taxon>
        <taxon>Chytridiales</taxon>
        <taxon>Chytriomycetaceae</taxon>
        <taxon>Chytriomyces</taxon>
    </lineage>
</organism>
<evidence type="ECO:0000256" key="4">
    <source>
        <dbReference type="ARBA" id="ARBA00014846"/>
    </source>
</evidence>
<dbReference type="InterPro" id="IPR029071">
    <property type="entry name" value="Ubiquitin-like_domsf"/>
</dbReference>
<evidence type="ECO:0000256" key="6">
    <source>
        <dbReference type="ARBA" id="ARBA00022679"/>
    </source>
</evidence>
<dbReference type="GO" id="GO:0000421">
    <property type="term" value="C:autophagosome membrane"/>
    <property type="evidence" value="ECO:0007669"/>
    <property type="project" value="UniProtKB-SubCell"/>
</dbReference>
<evidence type="ECO:0000256" key="1">
    <source>
        <dbReference type="ARBA" id="ARBA00001774"/>
    </source>
</evidence>
<keyword evidence="7 13" id="KW-0547">Nucleotide-binding</keyword>
<evidence type="ECO:0000313" key="14">
    <source>
        <dbReference type="EMBL" id="TPX73278.1"/>
    </source>
</evidence>
<keyword evidence="11" id="KW-0072">Autophagy</keyword>
<dbReference type="GO" id="GO:0035299">
    <property type="term" value="F:inositol-1,3,4,5,6-pentakisphosphate 2-kinase activity"/>
    <property type="evidence" value="ECO:0007669"/>
    <property type="project" value="UniProtKB-EC"/>
</dbReference>
<comment type="domain">
    <text evidence="13">The EXKPK motif is conserved in inositol-pentakisphosphate 2-kinases of both family 1 and 2.</text>
</comment>
<feature type="lipid moiety-binding region" description="Phosphatidylserine amidated glycine; alternate" evidence="12">
    <location>
        <position position="432"/>
    </location>
</feature>
<protein>
    <recommendedName>
        <fullName evidence="4 13">Inositol-pentakisphosphate 2-kinase</fullName>
        <ecNumber evidence="3 13">2.7.1.158</ecNumber>
    </recommendedName>
</protein>
<evidence type="ECO:0000256" key="10">
    <source>
        <dbReference type="ARBA" id="ARBA00022840"/>
    </source>
</evidence>
<evidence type="ECO:0000313" key="15">
    <source>
        <dbReference type="Proteomes" id="UP000320333"/>
    </source>
</evidence>
<evidence type="ECO:0000256" key="12">
    <source>
        <dbReference type="PIRSR" id="PIRSR604241-50"/>
    </source>
</evidence>
<accession>A0A507FDC4</accession>
<reference evidence="14 15" key="1">
    <citation type="journal article" date="2019" name="Sci. Rep.">
        <title>Comparative genomics of chytrid fungi reveal insights into the obligate biotrophic and pathogenic lifestyle of Synchytrium endobioticum.</title>
        <authorList>
            <person name="van de Vossenberg B.T.L.H."/>
            <person name="Warris S."/>
            <person name="Nguyen H.D.T."/>
            <person name="van Gent-Pelzer M.P.E."/>
            <person name="Joly D.L."/>
            <person name="van de Geest H.C."/>
            <person name="Bonants P.J.M."/>
            <person name="Smith D.S."/>
            <person name="Levesque C.A."/>
            <person name="van der Lee T.A.J."/>
        </authorList>
    </citation>
    <scope>NUCLEOTIDE SEQUENCE [LARGE SCALE GENOMIC DNA]</scope>
    <source>
        <strain evidence="14 15">CBS 675.73</strain>
    </source>
</reference>
<dbReference type="Pfam" id="PF04110">
    <property type="entry name" value="APG12"/>
    <property type="match status" value="1"/>
</dbReference>
<gene>
    <name evidence="14" type="primary">IPK1</name>
    <name evidence="14" type="ORF">CcCBS67573_g05465</name>
</gene>
<dbReference type="GO" id="GO:0006914">
    <property type="term" value="P:autophagy"/>
    <property type="evidence" value="ECO:0007669"/>
    <property type="project" value="UniProtKB-KW"/>
</dbReference>
<dbReference type="SUPFAM" id="SSF54236">
    <property type="entry name" value="Ubiquitin-like"/>
    <property type="match status" value="1"/>
</dbReference>
<dbReference type="GO" id="GO:0005634">
    <property type="term" value="C:nucleus"/>
    <property type="evidence" value="ECO:0007669"/>
    <property type="project" value="TreeGrafter"/>
</dbReference>
<dbReference type="AlphaFoldDB" id="A0A507FDC4"/>
<evidence type="ECO:0000256" key="13">
    <source>
        <dbReference type="RuleBase" id="RU364126"/>
    </source>
</evidence>
<comment type="function">
    <text evidence="13">Phosphorylates Ins(1,3,4,5,6)P5 at position 2 to form Ins(1,2,3,4,5,6)P6 (InsP6 or phytate).</text>
</comment>